<dbReference type="CDD" id="cd06578">
    <property type="entry name" value="HemD"/>
    <property type="match status" value="1"/>
</dbReference>
<feature type="domain" description="Tetrapyrrole methylase" evidence="7">
    <location>
        <begin position="15"/>
        <end position="243"/>
    </location>
</feature>
<dbReference type="InterPro" id="IPR003754">
    <property type="entry name" value="4pyrrol_synth_uPrphyn_synth"/>
</dbReference>
<dbReference type="Pfam" id="PF02602">
    <property type="entry name" value="HEM4"/>
    <property type="match status" value="1"/>
</dbReference>
<evidence type="ECO:0000259" key="7">
    <source>
        <dbReference type="Pfam" id="PF00590"/>
    </source>
</evidence>
<keyword evidence="2 9" id="KW-0489">Methyltransferase</keyword>
<dbReference type="InterPro" id="IPR014777">
    <property type="entry name" value="4pyrrole_Mease_sub1"/>
</dbReference>
<feature type="compositionally biased region" description="Basic residues" evidence="6">
    <location>
        <begin position="562"/>
        <end position="572"/>
    </location>
</feature>
<proteinExistence type="predicted"/>
<dbReference type="SUPFAM" id="SSF53790">
    <property type="entry name" value="Tetrapyrrole methylase"/>
    <property type="match status" value="1"/>
</dbReference>
<dbReference type="FunFam" id="3.40.50.10090:FF:000001">
    <property type="entry name" value="Bifunctional uroporphyrinogen-III C-methyltransferase/uroporphyrinogen-III synthase"/>
    <property type="match status" value="1"/>
</dbReference>
<dbReference type="FunFam" id="3.30.950.10:FF:000001">
    <property type="entry name" value="Siroheme synthase"/>
    <property type="match status" value="1"/>
</dbReference>
<dbReference type="Gene3D" id="3.40.1010.10">
    <property type="entry name" value="Cobalt-precorrin-4 Transmethylase, Domain 1"/>
    <property type="match status" value="1"/>
</dbReference>
<dbReference type="EMBL" id="FNAX01000007">
    <property type="protein sequence ID" value="SDF26857.1"/>
    <property type="molecule type" value="Genomic_DNA"/>
</dbReference>
<dbReference type="GO" id="GO:0004851">
    <property type="term" value="F:uroporphyrin-III C-methyltransferase activity"/>
    <property type="evidence" value="ECO:0007669"/>
    <property type="project" value="UniProtKB-EC"/>
</dbReference>
<dbReference type="InterPro" id="IPR050161">
    <property type="entry name" value="Siro_Cobalamin_biosynth"/>
</dbReference>
<evidence type="ECO:0000256" key="3">
    <source>
        <dbReference type="ARBA" id="ARBA00022679"/>
    </source>
</evidence>
<gene>
    <name evidence="9" type="ORF">SAMN05216260_10719</name>
</gene>
<dbReference type="Gene3D" id="3.30.950.10">
    <property type="entry name" value="Methyltransferase, Cobalt-precorrin-4 Transmethylase, Domain 2"/>
    <property type="match status" value="1"/>
</dbReference>
<dbReference type="InterPro" id="IPR035996">
    <property type="entry name" value="4pyrrol_Methylase_sf"/>
</dbReference>
<dbReference type="AlphaFoldDB" id="A0A1G7JPJ5"/>
<evidence type="ECO:0000256" key="4">
    <source>
        <dbReference type="ARBA" id="ARBA00022691"/>
    </source>
</evidence>
<dbReference type="InterPro" id="IPR003043">
    <property type="entry name" value="Uropor_MeTrfase_CS"/>
</dbReference>
<evidence type="ECO:0000313" key="10">
    <source>
        <dbReference type="Proteomes" id="UP000198614"/>
    </source>
</evidence>
<dbReference type="InterPro" id="IPR000878">
    <property type="entry name" value="4pyrrol_Mease"/>
</dbReference>
<dbReference type="Pfam" id="PF00590">
    <property type="entry name" value="TP_methylase"/>
    <property type="match status" value="1"/>
</dbReference>
<evidence type="ECO:0000259" key="8">
    <source>
        <dbReference type="Pfam" id="PF02602"/>
    </source>
</evidence>
<dbReference type="PANTHER" id="PTHR45790">
    <property type="entry name" value="SIROHEME SYNTHASE-RELATED"/>
    <property type="match status" value="1"/>
</dbReference>
<dbReference type="GO" id="GO:0004852">
    <property type="term" value="F:uroporphyrinogen-III synthase activity"/>
    <property type="evidence" value="ECO:0007669"/>
    <property type="project" value="InterPro"/>
</dbReference>
<dbReference type="GO" id="GO:0019354">
    <property type="term" value="P:siroheme biosynthetic process"/>
    <property type="evidence" value="ECO:0007669"/>
    <property type="project" value="TreeGrafter"/>
</dbReference>
<organism evidence="9 10">
    <name type="scientific">Streptomyces griseoaurantiacus</name>
    <dbReference type="NCBI Taxonomy" id="68213"/>
    <lineage>
        <taxon>Bacteria</taxon>
        <taxon>Bacillati</taxon>
        <taxon>Actinomycetota</taxon>
        <taxon>Actinomycetes</taxon>
        <taxon>Kitasatosporales</taxon>
        <taxon>Streptomycetaceae</taxon>
        <taxon>Streptomyces</taxon>
        <taxon>Streptomyces aurantiacus group</taxon>
    </lineage>
</organism>
<dbReference type="GO" id="GO:0032259">
    <property type="term" value="P:methylation"/>
    <property type="evidence" value="ECO:0007669"/>
    <property type="project" value="UniProtKB-KW"/>
</dbReference>
<keyword evidence="5" id="KW-0627">Porphyrin biosynthesis</keyword>
<keyword evidence="4" id="KW-0949">S-adenosyl-L-methionine</keyword>
<name>A0A1G7JPJ5_9ACTN</name>
<dbReference type="PROSITE" id="PS00839">
    <property type="entry name" value="SUMT_1"/>
    <property type="match status" value="1"/>
</dbReference>
<dbReference type="Gene3D" id="3.40.50.10090">
    <property type="match status" value="2"/>
</dbReference>
<dbReference type="Proteomes" id="UP000198614">
    <property type="component" value="Unassembled WGS sequence"/>
</dbReference>
<dbReference type="InterPro" id="IPR014776">
    <property type="entry name" value="4pyrrole_Mease_sub2"/>
</dbReference>
<evidence type="ECO:0000256" key="6">
    <source>
        <dbReference type="SAM" id="MobiDB-lite"/>
    </source>
</evidence>
<dbReference type="FunFam" id="3.40.50.10090:FF:000002">
    <property type="entry name" value="Bifunctional uroporphyrinogen-III C-methyltransferase/uroporphyrinogen-III synthase"/>
    <property type="match status" value="1"/>
</dbReference>
<evidence type="ECO:0000256" key="5">
    <source>
        <dbReference type="ARBA" id="ARBA00023244"/>
    </source>
</evidence>
<dbReference type="PANTHER" id="PTHR45790:SF3">
    <property type="entry name" value="S-ADENOSYL-L-METHIONINE-DEPENDENT UROPORPHYRINOGEN III METHYLTRANSFERASE, CHLOROPLASTIC"/>
    <property type="match status" value="1"/>
</dbReference>
<evidence type="ECO:0000256" key="2">
    <source>
        <dbReference type="ARBA" id="ARBA00022603"/>
    </source>
</evidence>
<accession>A0A1G7JPJ5</accession>
<keyword evidence="3 9" id="KW-0808">Transferase</keyword>
<protein>
    <recommendedName>
        <fullName evidence="1">uroporphyrinogen-III C-methyltransferase</fullName>
        <ecNumber evidence="1">2.1.1.107</ecNumber>
    </recommendedName>
</protein>
<evidence type="ECO:0000256" key="1">
    <source>
        <dbReference type="ARBA" id="ARBA00012162"/>
    </source>
</evidence>
<sequence length="572" mass="59528">MSPTNLPVGHGSGHVTFLGAGPGDPGLLTLRAVEALAHADVLVAEPDVLDVVRVHAPPGVTVLSADADAPGASAGLAGTGTPQLAVVDEASTTAVLPASRDAANLVMQAARGGRRVVRAVTGDPGLDTCAAEEMLACAAAGVTFEVVPGIATAVGVPAYAGVPLRDAEGTDVRFVDARTASDRCWSEVGASDCTVVVSTTLDAVAATAGELVTGGRKPDTPLTVTVGGTTTRQRTWTATLGTIAQTLKQAKVLPSPEGGRPVIAVVGERSAAAQRERLSWFESKPLFGWKVLVPRTKEQAASLSDQLRSYGAVPHEVPTIAVEPPRTPQQMERAVKGLVTGRYEWIAFTSVNAVKAVREKFEEYGLDARAFAGIKVAAVGEQTAQALIAFGVKPDLVPSGEQSAAGLLEDWPPYDPVFDPIDRVFLPRADIATETLVAGLIELGWEVDDVTAYRTVRASPPPAETREAIKGGGFDAVLFTSSSTVRNLVGIAGKPHNVTVIACIGPATAKTAEEHGLRVDVMSPEPSVQKLAEALADFGARRRSAALEAGDPVTRPSERRPGSRRRRTTSTT</sequence>
<dbReference type="EC" id="2.1.1.107" evidence="1"/>
<feature type="region of interest" description="Disordered" evidence="6">
    <location>
        <begin position="543"/>
        <end position="572"/>
    </location>
</feature>
<reference evidence="9 10" key="1">
    <citation type="submission" date="2016-10" db="EMBL/GenBank/DDBJ databases">
        <authorList>
            <person name="de Groot N.N."/>
        </authorList>
    </citation>
    <scope>NUCLEOTIDE SEQUENCE [LARGE SCALE GENOMIC DNA]</scope>
    <source>
        <strain evidence="9 10">CGMCC 4.1859</strain>
    </source>
</reference>
<dbReference type="OrthoDB" id="9815856at2"/>
<feature type="domain" description="Tetrapyrrole biosynthesis uroporphyrinogen III synthase" evidence="8">
    <location>
        <begin position="303"/>
        <end position="532"/>
    </location>
</feature>
<evidence type="ECO:0000313" key="9">
    <source>
        <dbReference type="EMBL" id="SDF26857.1"/>
    </source>
</evidence>
<dbReference type="SUPFAM" id="SSF69618">
    <property type="entry name" value="HemD-like"/>
    <property type="match status" value="1"/>
</dbReference>
<dbReference type="InterPro" id="IPR036108">
    <property type="entry name" value="4pyrrol_syn_uPrphyn_synt_sf"/>
</dbReference>